<evidence type="ECO:0000259" key="7">
    <source>
        <dbReference type="SMART" id="SM00842"/>
    </source>
</evidence>
<dbReference type="InterPro" id="IPR020823">
    <property type="entry name" value="Cell_div_FtsA"/>
</dbReference>
<dbReference type="InterPro" id="IPR043129">
    <property type="entry name" value="ATPase_NBD"/>
</dbReference>
<dbReference type="PANTHER" id="PTHR32432">
    <property type="entry name" value="CELL DIVISION PROTEIN FTSA-RELATED"/>
    <property type="match status" value="1"/>
</dbReference>
<keyword evidence="2 5" id="KW-0132">Cell division</keyword>
<name>A0A7M3T7L3_9RHOB</name>
<dbReference type="GO" id="GO:0032153">
    <property type="term" value="C:cell division site"/>
    <property type="evidence" value="ECO:0007669"/>
    <property type="project" value="UniProtKB-UniRule"/>
</dbReference>
<keyword evidence="9" id="KW-1185">Reference proteome</keyword>
<dbReference type="CDD" id="cd24048">
    <property type="entry name" value="ASKHA_NBD_FtsA"/>
    <property type="match status" value="1"/>
</dbReference>
<dbReference type="NCBIfam" id="TIGR01174">
    <property type="entry name" value="ftsA"/>
    <property type="match status" value="1"/>
</dbReference>
<accession>A0A7M3T7L3</accession>
<proteinExistence type="inferred from homology"/>
<dbReference type="KEGG" id="hdh:G5B40_20695"/>
<dbReference type="Pfam" id="PF02491">
    <property type="entry name" value="SHS2_FTSA"/>
    <property type="match status" value="1"/>
</dbReference>
<dbReference type="SUPFAM" id="SSF53067">
    <property type="entry name" value="Actin-like ATPase domain"/>
    <property type="match status" value="2"/>
</dbReference>
<organism evidence="8 9">
    <name type="scientific">Pikeienuella piscinae</name>
    <dbReference type="NCBI Taxonomy" id="2748098"/>
    <lineage>
        <taxon>Bacteria</taxon>
        <taxon>Pseudomonadati</taxon>
        <taxon>Pseudomonadota</taxon>
        <taxon>Alphaproteobacteria</taxon>
        <taxon>Rhodobacterales</taxon>
        <taxon>Paracoccaceae</taxon>
        <taxon>Pikeienuella</taxon>
    </lineage>
</organism>
<comment type="subcellular location">
    <subcellularLocation>
        <location evidence="5">Cell membrane</location>
        <topology evidence="5">Peripheral membrane protein</topology>
        <orientation evidence="5">Cytoplasmic side</orientation>
    </subcellularLocation>
    <text evidence="5">Localizes to the Z ring in an FtsZ-dependent manner. Targeted to the membrane through a conserved C-terminal amphipathic helix.</text>
</comment>
<dbReference type="Proteomes" id="UP000503336">
    <property type="component" value="Chromosome"/>
</dbReference>
<gene>
    <name evidence="5 8" type="primary">ftsA</name>
    <name evidence="8" type="ORF">G5B40_20695</name>
</gene>
<dbReference type="HAMAP" id="MF_02033">
    <property type="entry name" value="FtsA"/>
    <property type="match status" value="1"/>
</dbReference>
<dbReference type="SMART" id="SM00842">
    <property type="entry name" value="FtsA"/>
    <property type="match status" value="1"/>
</dbReference>
<dbReference type="GO" id="GO:0009898">
    <property type="term" value="C:cytoplasmic side of plasma membrane"/>
    <property type="evidence" value="ECO:0007669"/>
    <property type="project" value="UniProtKB-UniRule"/>
</dbReference>
<reference evidence="8 9" key="1">
    <citation type="submission" date="2020-02" db="EMBL/GenBank/DDBJ databases">
        <title>complete genome sequence of Rhodobacteraceae bacterium.</title>
        <authorList>
            <person name="Park J."/>
            <person name="Kim Y.-S."/>
            <person name="Kim K.-H."/>
        </authorList>
    </citation>
    <scope>NUCLEOTIDE SEQUENCE [LARGE SCALE GENOMIC DNA]</scope>
    <source>
        <strain evidence="8 9">RR4-56</strain>
    </source>
</reference>
<evidence type="ECO:0000256" key="3">
    <source>
        <dbReference type="ARBA" id="ARBA00023136"/>
    </source>
</evidence>
<comment type="similarity">
    <text evidence="5 6">Belongs to the FtsA/MreB family.</text>
</comment>
<dbReference type="EMBL" id="CP049056">
    <property type="protein sequence ID" value="QIE57994.1"/>
    <property type="molecule type" value="Genomic_DNA"/>
</dbReference>
<sequence>MRERLRAALRRGLIAVIDVGSSKTVCLIIQVDAAALERAEATGSAHDAHSALRVVGAGLTQSRGVKLGEIVEMDEAERAIRTALERAEKAAGARVDQVIATVSGARPKSMSSFGEIELEAEEATSQDISRALGAADWPDRREGREMIHAMPVNFTLDGRTATADPRGMAARTLAVDIHAVSVDRTPLRNLAASVRRCDLELAGVVAGSYAAGLASLVEDEQKLGAACIDLGAGSTDISVFLRGHLIHADSSRLGGDHLTQDISVGLSMPTADAERIKTRHGGALATGLDDRELIEAPHIGENHPAEQRRISRSALIGVIRPRLEEILEDARRRLDRAGFQHLPGRRIVLTGGGAQLTGVEETAQRILGRQVRTGRPMRIAGLPQSVSGPDCAAVVGLALHAARPQDEVWDFEPANAFPNKRRLIGAVRWFRDNW</sequence>
<evidence type="ECO:0000313" key="9">
    <source>
        <dbReference type="Proteomes" id="UP000503336"/>
    </source>
</evidence>
<dbReference type="PANTHER" id="PTHR32432:SF4">
    <property type="entry name" value="CELL DIVISION PROTEIN FTSA"/>
    <property type="match status" value="1"/>
</dbReference>
<dbReference type="Gene3D" id="3.30.420.40">
    <property type="match status" value="2"/>
</dbReference>
<evidence type="ECO:0000256" key="2">
    <source>
        <dbReference type="ARBA" id="ARBA00022618"/>
    </source>
</evidence>
<keyword evidence="4 5" id="KW-0131">Cell cycle</keyword>
<evidence type="ECO:0000256" key="1">
    <source>
        <dbReference type="ARBA" id="ARBA00022475"/>
    </source>
</evidence>
<evidence type="ECO:0000313" key="8">
    <source>
        <dbReference type="EMBL" id="QIE57994.1"/>
    </source>
</evidence>
<dbReference type="GO" id="GO:0043093">
    <property type="term" value="P:FtsZ-dependent cytokinesis"/>
    <property type="evidence" value="ECO:0007669"/>
    <property type="project" value="UniProtKB-UniRule"/>
</dbReference>
<feature type="domain" description="SHS2" evidence="7">
    <location>
        <begin position="14"/>
        <end position="215"/>
    </location>
</feature>
<evidence type="ECO:0000256" key="6">
    <source>
        <dbReference type="PIRNR" id="PIRNR003101"/>
    </source>
</evidence>
<comment type="subunit">
    <text evidence="5">Self-interacts. Interacts with FtsZ.</text>
</comment>
<evidence type="ECO:0000256" key="5">
    <source>
        <dbReference type="HAMAP-Rule" id="MF_02033"/>
    </source>
</evidence>
<dbReference type="InterPro" id="IPR003494">
    <property type="entry name" value="SHS2_FtsA"/>
</dbReference>
<comment type="function">
    <text evidence="5 6">Cell division protein that is involved in the assembly of the Z ring. May serve as a membrane anchor for the Z ring.</text>
</comment>
<dbReference type="PIRSF" id="PIRSF003101">
    <property type="entry name" value="FtsA"/>
    <property type="match status" value="1"/>
</dbReference>
<dbReference type="AlphaFoldDB" id="A0A7M3T7L3"/>
<keyword evidence="3 5" id="KW-0472">Membrane</keyword>
<dbReference type="Pfam" id="PF14450">
    <property type="entry name" value="FtsA"/>
    <property type="match status" value="1"/>
</dbReference>
<evidence type="ECO:0000256" key="4">
    <source>
        <dbReference type="ARBA" id="ARBA00023306"/>
    </source>
</evidence>
<dbReference type="InterPro" id="IPR050696">
    <property type="entry name" value="FtsA/MreB"/>
</dbReference>
<protein>
    <recommendedName>
        <fullName evidence="5 6">Cell division protein FtsA</fullName>
    </recommendedName>
</protein>
<keyword evidence="1 5" id="KW-1003">Cell membrane</keyword>